<accession>A0A8S5P6K3</accession>
<protein>
    <submittedName>
        <fullName evidence="3">Large terminase</fullName>
    </submittedName>
</protein>
<organism evidence="3">
    <name type="scientific">Myoviridae sp. ctEwD1</name>
    <dbReference type="NCBI Taxonomy" id="2825063"/>
    <lineage>
        <taxon>Viruses</taxon>
        <taxon>Duplodnaviria</taxon>
        <taxon>Heunggongvirae</taxon>
        <taxon>Uroviricota</taxon>
        <taxon>Caudoviricetes</taxon>
    </lineage>
</organism>
<dbReference type="PANTHER" id="PTHR39184:SF1">
    <property type="entry name" value="PBSX PHAGE TERMINASE LARGE SUBUNIT"/>
    <property type="match status" value="1"/>
</dbReference>
<reference evidence="3" key="1">
    <citation type="journal article" date="2021" name="Proc. Natl. Acad. Sci. U.S.A.">
        <title>A Catalog of Tens of Thousands of Viruses from Human Metagenomes Reveals Hidden Associations with Chronic Diseases.</title>
        <authorList>
            <person name="Tisza M.J."/>
            <person name="Buck C.B."/>
        </authorList>
    </citation>
    <scope>NUCLEOTIDE SEQUENCE</scope>
    <source>
        <strain evidence="3">CtEwD1</strain>
    </source>
</reference>
<dbReference type="InterPro" id="IPR052380">
    <property type="entry name" value="Viral_DNA_packaging_terminase"/>
</dbReference>
<dbReference type="Gene3D" id="3.40.50.300">
    <property type="entry name" value="P-loop containing nucleotide triphosphate hydrolases"/>
    <property type="match status" value="1"/>
</dbReference>
<dbReference type="InterPro" id="IPR006437">
    <property type="entry name" value="Phage_terminase_lsu"/>
</dbReference>
<sequence length="404" mass="46603">MTTGSADPFAELYSPHRYKVFYGGRGSGKSWAVARALIAMADFGRVRILCCREVQNSIRDSSYQTLKDTAERMGLFDRFDFKESEIEHKRTGSRFIFSGLLRNENSIRSKEGIDICWIEEASSVSRKSWDVLIPTIRKPGSELWLTFNPLTVDDPTNDFLEAPPPGAYVRKVNYTDNPYFPEVLREQMEWDKANDFEKYQHIWEGFPLTISGAQIFRGKYVVESIPDDLWQQADRLFFGADFGFARDPSTLVRCFILDNRLYIDYEAYGVGVEIDELPQLYRSVPESTKWPIKADCARPETISYLKRHGFNIEGAEKWPGSIEEGISFIRSFDKVVIDPRCVHTADEFRLYSYKTDRLTGEVLPVVLDKNNHLHDSIRYSLADYIKARGYGFKISEDETPGLWL</sequence>
<dbReference type="PANTHER" id="PTHR39184">
    <property type="match status" value="1"/>
</dbReference>
<dbReference type="Gene3D" id="3.30.420.280">
    <property type="match status" value="1"/>
</dbReference>
<dbReference type="InterPro" id="IPR035413">
    <property type="entry name" value="Terminase_L_C"/>
</dbReference>
<dbReference type="NCBIfam" id="TIGR01547">
    <property type="entry name" value="phage_term_2"/>
    <property type="match status" value="1"/>
</dbReference>
<evidence type="ECO:0000259" key="1">
    <source>
        <dbReference type="Pfam" id="PF04466"/>
    </source>
</evidence>
<evidence type="ECO:0000259" key="2">
    <source>
        <dbReference type="Pfam" id="PF17288"/>
    </source>
</evidence>
<feature type="domain" description="Phage terminase large subunit C-terminal" evidence="2">
    <location>
        <begin position="241"/>
        <end position="383"/>
    </location>
</feature>
<dbReference type="InterPro" id="IPR027417">
    <property type="entry name" value="P-loop_NTPase"/>
</dbReference>
<dbReference type="Pfam" id="PF17288">
    <property type="entry name" value="Terminase_3C"/>
    <property type="match status" value="1"/>
</dbReference>
<dbReference type="EMBL" id="BK015352">
    <property type="protein sequence ID" value="DAE02783.1"/>
    <property type="molecule type" value="Genomic_DNA"/>
</dbReference>
<name>A0A8S5P6K3_9CAUD</name>
<proteinExistence type="predicted"/>
<evidence type="ECO:0000313" key="3">
    <source>
        <dbReference type="EMBL" id="DAE02783.1"/>
    </source>
</evidence>
<dbReference type="InterPro" id="IPR035412">
    <property type="entry name" value="Terminase_L_N"/>
</dbReference>
<dbReference type="Pfam" id="PF04466">
    <property type="entry name" value="Terminase_3"/>
    <property type="match status" value="1"/>
</dbReference>
<feature type="domain" description="Phage terminase large subunit N-terminal" evidence="1">
    <location>
        <begin position="16"/>
        <end position="205"/>
    </location>
</feature>